<proteinExistence type="predicted"/>
<dbReference type="Proteomes" id="UP001432075">
    <property type="component" value="Chromosome"/>
</dbReference>
<feature type="region of interest" description="Disordered" evidence="1">
    <location>
        <begin position="188"/>
        <end position="232"/>
    </location>
</feature>
<keyword evidence="3" id="KW-1185">Reference proteome</keyword>
<dbReference type="InterPro" id="IPR029787">
    <property type="entry name" value="Nucleotide_cyclase"/>
</dbReference>
<dbReference type="Gene3D" id="3.30.70.1230">
    <property type="entry name" value="Nucleotide cyclase"/>
    <property type="match status" value="1"/>
</dbReference>
<protein>
    <recommendedName>
        <fullName evidence="4">Guanylate cyclase domain-containing protein</fullName>
    </recommendedName>
</protein>
<evidence type="ECO:0000313" key="2">
    <source>
        <dbReference type="EMBL" id="WUO47065.1"/>
    </source>
</evidence>
<gene>
    <name evidence="2" type="ORF">OHU17_15075</name>
</gene>
<name>A0ABZ1RJS7_9ACTN</name>
<sequence>MPQTAPLPRTMLLIDTERFSDRDDVQQALLRRMLFSLVDRVLLTAGVDQTMRLRADRGDAVMELIDPAVPLTTLLRALLTDLPAELRAMNRMAASSTQLRLRAVLAGGYVAVDEYDGWVGTDLNDACRLLDADPLRAALRERAGDFVLCVSESVHAGIVRHQHTGIPAEEFTHITVPTKNGPLPAWLHGPLPTLANPSATPPPADPTPASPTPAPSPAPSPAGIDFRGTNHGVVANRVEGGISFGDSGGRR</sequence>
<evidence type="ECO:0008006" key="4">
    <source>
        <dbReference type="Google" id="ProtNLM"/>
    </source>
</evidence>
<reference evidence="2" key="1">
    <citation type="submission" date="2022-10" db="EMBL/GenBank/DDBJ databases">
        <title>The complete genomes of actinobacterial strains from the NBC collection.</title>
        <authorList>
            <person name="Joergensen T.S."/>
            <person name="Alvarez Arevalo M."/>
            <person name="Sterndorff E.B."/>
            <person name="Faurdal D."/>
            <person name="Vuksanovic O."/>
            <person name="Mourched A.-S."/>
            <person name="Charusanti P."/>
            <person name="Shaw S."/>
            <person name="Blin K."/>
            <person name="Weber T."/>
        </authorList>
    </citation>
    <scope>NUCLEOTIDE SEQUENCE</scope>
    <source>
        <strain evidence="2">NBC_00283</strain>
    </source>
</reference>
<evidence type="ECO:0000256" key="1">
    <source>
        <dbReference type="SAM" id="MobiDB-lite"/>
    </source>
</evidence>
<dbReference type="RefSeq" id="WP_328776005.1">
    <property type="nucleotide sequence ID" value="NZ_CP108057.1"/>
</dbReference>
<organism evidence="2 3">
    <name type="scientific">Streptomyces goshikiensis</name>
    <dbReference type="NCBI Taxonomy" id="1942"/>
    <lineage>
        <taxon>Bacteria</taxon>
        <taxon>Bacillati</taxon>
        <taxon>Actinomycetota</taxon>
        <taxon>Actinomycetes</taxon>
        <taxon>Kitasatosporales</taxon>
        <taxon>Streptomycetaceae</taxon>
        <taxon>Streptomyces</taxon>
    </lineage>
</organism>
<dbReference type="EMBL" id="CP108057">
    <property type="protein sequence ID" value="WUO47065.1"/>
    <property type="molecule type" value="Genomic_DNA"/>
</dbReference>
<evidence type="ECO:0000313" key="3">
    <source>
        <dbReference type="Proteomes" id="UP001432075"/>
    </source>
</evidence>
<feature type="compositionally biased region" description="Pro residues" evidence="1">
    <location>
        <begin position="199"/>
        <end position="220"/>
    </location>
</feature>
<accession>A0ABZ1RJS7</accession>